<proteinExistence type="predicted"/>
<reference evidence="2 3" key="1">
    <citation type="journal article" date="2018" name="BMC Genomics">
        <title>Genomic comparison of Trypanosoma conorhini and Trypanosoma rangeli to Trypanosoma cruzi strains of high and low virulence.</title>
        <authorList>
            <person name="Bradwell K.R."/>
            <person name="Koparde V.N."/>
            <person name="Matveyev A.V."/>
            <person name="Serrano M.G."/>
            <person name="Alves J.M."/>
            <person name="Parikh H."/>
            <person name="Huang B."/>
            <person name="Lee V."/>
            <person name="Espinosa-Alvarez O."/>
            <person name="Ortiz P.A."/>
            <person name="Costa-Martins A.G."/>
            <person name="Teixeira M.M."/>
            <person name="Buck G.A."/>
        </authorList>
    </citation>
    <scope>NUCLEOTIDE SEQUENCE [LARGE SCALE GENOMIC DNA]</scope>
    <source>
        <strain evidence="2 3">025E</strain>
    </source>
</reference>
<evidence type="ECO:0000313" key="2">
    <source>
        <dbReference type="EMBL" id="RNF23003.1"/>
    </source>
</evidence>
<comment type="caution">
    <text evidence="2">The sequence shown here is derived from an EMBL/GenBank/DDBJ whole genome shotgun (WGS) entry which is preliminary data.</text>
</comment>
<keyword evidence="3" id="KW-1185">Reference proteome</keyword>
<dbReference type="RefSeq" id="XP_029230002.1">
    <property type="nucleotide sequence ID" value="XM_029369837.1"/>
</dbReference>
<feature type="region of interest" description="Disordered" evidence="1">
    <location>
        <begin position="36"/>
        <end position="79"/>
    </location>
</feature>
<dbReference type="AlphaFoldDB" id="A0A422PZ23"/>
<dbReference type="Proteomes" id="UP000284403">
    <property type="component" value="Unassembled WGS sequence"/>
</dbReference>
<sequence length="201" mass="22122">MMSFTFLMERRGRHRRQGAPGACTWRLSRGAEKSVNGFASTPGVGQKNTGTGARGNGVVAPKRGQSPNETAKTKETTTATTKRRACVDVAFFSPFIVVAIASSAPPQFCLRSRHYFYALLQSSCLPAEAQKHTVSHPAVTHAPFAATSHGDKRRTVSSLCFLEFLALCEPKLHPLAYERTEQEGRLKKKKLFRKLIATRSI</sequence>
<accession>A0A422PZ23</accession>
<dbReference type="GeneID" id="40316525"/>
<evidence type="ECO:0000256" key="1">
    <source>
        <dbReference type="SAM" id="MobiDB-lite"/>
    </source>
</evidence>
<name>A0A422PZ23_9TRYP</name>
<dbReference type="EMBL" id="MKKU01000126">
    <property type="protein sequence ID" value="RNF23003.1"/>
    <property type="molecule type" value="Genomic_DNA"/>
</dbReference>
<organism evidence="2 3">
    <name type="scientific">Trypanosoma conorhini</name>
    <dbReference type="NCBI Taxonomy" id="83891"/>
    <lineage>
        <taxon>Eukaryota</taxon>
        <taxon>Discoba</taxon>
        <taxon>Euglenozoa</taxon>
        <taxon>Kinetoplastea</taxon>
        <taxon>Metakinetoplastina</taxon>
        <taxon>Trypanosomatida</taxon>
        <taxon>Trypanosomatidae</taxon>
        <taxon>Trypanosoma</taxon>
    </lineage>
</organism>
<gene>
    <name evidence="2" type="ORF">Tco025E_02914</name>
</gene>
<evidence type="ECO:0000313" key="3">
    <source>
        <dbReference type="Proteomes" id="UP000284403"/>
    </source>
</evidence>
<protein>
    <submittedName>
        <fullName evidence="2">Uncharacterized protein</fullName>
    </submittedName>
</protein>